<dbReference type="InterPro" id="IPR013656">
    <property type="entry name" value="PAS_4"/>
</dbReference>
<dbReference type="PANTHER" id="PTHR41523">
    <property type="entry name" value="TWO-COMPONENT SYSTEM SENSOR PROTEIN"/>
    <property type="match status" value="1"/>
</dbReference>
<evidence type="ECO:0000259" key="8">
    <source>
        <dbReference type="PROSITE" id="PS50109"/>
    </source>
</evidence>
<reference evidence="10 11" key="1">
    <citation type="submission" date="2018-08" db="EMBL/GenBank/DDBJ databases">
        <title>Genome sequencing of Agrobacterium vitis strain ICMP 10754.</title>
        <authorList>
            <person name="Visnovsky S.B."/>
            <person name="Pitman A.R."/>
        </authorList>
    </citation>
    <scope>NUCLEOTIDE SEQUENCE [LARGE SCALE GENOMIC DNA]</scope>
    <source>
        <strain evidence="10 11">ICMP 10754</strain>
    </source>
</reference>
<comment type="caution">
    <text evidence="10">The sequence shown here is derived from an EMBL/GenBank/DDBJ whole genome shotgun (WGS) entry which is preliminary data.</text>
</comment>
<dbReference type="Proteomes" id="UP000436911">
    <property type="component" value="Unassembled WGS sequence"/>
</dbReference>
<keyword evidence="4" id="KW-0808">Transferase</keyword>
<dbReference type="Pfam" id="PF08448">
    <property type="entry name" value="PAS_4"/>
    <property type="match status" value="2"/>
</dbReference>
<dbReference type="InterPro" id="IPR000014">
    <property type="entry name" value="PAS"/>
</dbReference>
<evidence type="ECO:0000313" key="11">
    <source>
        <dbReference type="Proteomes" id="UP000436911"/>
    </source>
</evidence>
<dbReference type="SMART" id="SM00387">
    <property type="entry name" value="HATPase_c"/>
    <property type="match status" value="1"/>
</dbReference>
<dbReference type="EC" id="2.7.13.3" evidence="2"/>
<organism evidence="10 11">
    <name type="scientific">Agrobacterium vitis</name>
    <name type="common">Rhizobium vitis</name>
    <dbReference type="NCBI Taxonomy" id="373"/>
    <lineage>
        <taxon>Bacteria</taxon>
        <taxon>Pseudomonadati</taxon>
        <taxon>Pseudomonadota</taxon>
        <taxon>Alphaproteobacteria</taxon>
        <taxon>Hyphomicrobiales</taxon>
        <taxon>Rhizobiaceae</taxon>
        <taxon>Rhizobium/Agrobacterium group</taxon>
        <taxon>Agrobacterium</taxon>
    </lineage>
</organism>
<dbReference type="SMART" id="SM00091">
    <property type="entry name" value="PAS"/>
    <property type="match status" value="2"/>
</dbReference>
<dbReference type="InterPro" id="IPR005467">
    <property type="entry name" value="His_kinase_dom"/>
</dbReference>
<feature type="domain" description="Histidine kinase" evidence="8">
    <location>
        <begin position="266"/>
        <end position="455"/>
    </location>
</feature>
<dbReference type="PANTHER" id="PTHR41523:SF8">
    <property type="entry name" value="ETHYLENE RESPONSE SENSOR PROTEIN"/>
    <property type="match status" value="1"/>
</dbReference>
<protein>
    <recommendedName>
        <fullName evidence="2">histidine kinase</fullName>
        <ecNumber evidence="2">2.7.13.3</ecNumber>
    </recommendedName>
</protein>
<evidence type="ECO:0000256" key="1">
    <source>
        <dbReference type="ARBA" id="ARBA00000085"/>
    </source>
</evidence>
<evidence type="ECO:0000256" key="7">
    <source>
        <dbReference type="ARBA" id="ARBA00022840"/>
    </source>
</evidence>
<comment type="catalytic activity">
    <reaction evidence="1">
        <text>ATP + protein L-histidine = ADP + protein N-phospho-L-histidine.</text>
        <dbReference type="EC" id="2.7.13.3"/>
    </reaction>
</comment>
<gene>
    <name evidence="10" type="ORF">DXT89_03105</name>
</gene>
<dbReference type="AlphaFoldDB" id="A0A368NVB0"/>
<dbReference type="GO" id="GO:0005524">
    <property type="term" value="F:ATP binding"/>
    <property type="evidence" value="ECO:0007669"/>
    <property type="project" value="UniProtKB-KW"/>
</dbReference>
<evidence type="ECO:0000259" key="9">
    <source>
        <dbReference type="PROSITE" id="PS50112"/>
    </source>
</evidence>
<proteinExistence type="predicted"/>
<dbReference type="InterPro" id="IPR004358">
    <property type="entry name" value="Sig_transdc_His_kin-like_C"/>
</dbReference>
<dbReference type="InterPro" id="IPR011495">
    <property type="entry name" value="Sig_transdc_His_kin_sub2_dim/P"/>
</dbReference>
<dbReference type="CDD" id="cd00130">
    <property type="entry name" value="PAS"/>
    <property type="match status" value="2"/>
</dbReference>
<dbReference type="SUPFAM" id="SSF55785">
    <property type="entry name" value="PYP-like sensor domain (PAS domain)"/>
    <property type="match status" value="2"/>
</dbReference>
<keyword evidence="7" id="KW-0067">ATP-binding</keyword>
<sequence>MTNLPLNEILPQDIIDTSRDAVLILSQDLTVLAANQAFYANFQIASEETLGRQLYDLKGGHWNIPRLRSLLEQIVPLDTVVNAHEVDVVFPDLGHRIMLVNVRRVQRTSDAESLFLMSIDDITEARLASAEAERSWILAQNIVDTVRDPLLVLEHDMSVVFASRSFLKLFGVQSTEVVGQQLKTLGDGQWNVAALNDLLERVLPRDEHVDGLLLEDDFPGLGRRVFKINARKIFRPGNHVTRMLVVFEDATEAVMLDRHRDILAAELAHRIKNSLQIISSFVSHEIRRAAEPCAEGYKAMQARIRAVAELYDVIAQSSAFGPVNMETYLKGITTTIRKSLLSPNSNITISTKTEPLSIQPDYAVSIGLIVNELATNAVKYAFPSGQGEVVLGFQRREGEVALTVSDNGIGLSGKSEGSGLGTQFVKAFVKQLGGSLASATSSNGTTYTVRLPPSILAE</sequence>
<dbReference type="InterPro" id="IPR035965">
    <property type="entry name" value="PAS-like_dom_sf"/>
</dbReference>
<dbReference type="EMBL" id="QUSG01000001">
    <property type="protein sequence ID" value="KAA3532339.1"/>
    <property type="molecule type" value="Genomic_DNA"/>
</dbReference>
<dbReference type="InterPro" id="IPR036890">
    <property type="entry name" value="HATPase_C_sf"/>
</dbReference>
<evidence type="ECO:0000256" key="3">
    <source>
        <dbReference type="ARBA" id="ARBA00022553"/>
    </source>
</evidence>
<feature type="domain" description="PAS" evidence="9">
    <location>
        <begin position="142"/>
        <end position="206"/>
    </location>
</feature>
<dbReference type="Gene3D" id="3.30.565.10">
    <property type="entry name" value="Histidine kinase-like ATPase, C-terminal domain"/>
    <property type="match status" value="1"/>
</dbReference>
<dbReference type="InterPro" id="IPR003594">
    <property type="entry name" value="HATPase_dom"/>
</dbReference>
<evidence type="ECO:0000256" key="6">
    <source>
        <dbReference type="ARBA" id="ARBA00022777"/>
    </source>
</evidence>
<dbReference type="PRINTS" id="PR00344">
    <property type="entry name" value="BCTRLSENSOR"/>
</dbReference>
<evidence type="ECO:0000256" key="2">
    <source>
        <dbReference type="ARBA" id="ARBA00012438"/>
    </source>
</evidence>
<evidence type="ECO:0000256" key="4">
    <source>
        <dbReference type="ARBA" id="ARBA00022679"/>
    </source>
</evidence>
<dbReference type="PROSITE" id="PS50112">
    <property type="entry name" value="PAS"/>
    <property type="match status" value="1"/>
</dbReference>
<keyword evidence="3" id="KW-0597">Phosphoprotein</keyword>
<dbReference type="RefSeq" id="WP_060715799.1">
    <property type="nucleotide sequence ID" value="NZ_CP055265.1"/>
</dbReference>
<dbReference type="GeneID" id="60682263"/>
<accession>A0A368NVB0</accession>
<dbReference type="Pfam" id="PF02518">
    <property type="entry name" value="HATPase_c"/>
    <property type="match status" value="1"/>
</dbReference>
<keyword evidence="6" id="KW-0418">Kinase</keyword>
<dbReference type="OrthoDB" id="7297573at2"/>
<name>A0A368NVB0_AGRVI</name>
<evidence type="ECO:0000313" key="10">
    <source>
        <dbReference type="EMBL" id="KAA3532339.1"/>
    </source>
</evidence>
<dbReference type="Gene3D" id="3.30.450.20">
    <property type="entry name" value="PAS domain"/>
    <property type="match status" value="2"/>
</dbReference>
<dbReference type="GO" id="GO:0004673">
    <property type="term" value="F:protein histidine kinase activity"/>
    <property type="evidence" value="ECO:0007669"/>
    <property type="project" value="UniProtKB-EC"/>
</dbReference>
<dbReference type="SUPFAM" id="SSF55874">
    <property type="entry name" value="ATPase domain of HSP90 chaperone/DNA topoisomerase II/histidine kinase"/>
    <property type="match status" value="1"/>
</dbReference>
<keyword evidence="5" id="KW-0547">Nucleotide-binding</keyword>
<dbReference type="PROSITE" id="PS50109">
    <property type="entry name" value="HIS_KIN"/>
    <property type="match status" value="1"/>
</dbReference>
<evidence type="ECO:0000256" key="5">
    <source>
        <dbReference type="ARBA" id="ARBA00022741"/>
    </source>
</evidence>
<dbReference type="Pfam" id="PF07568">
    <property type="entry name" value="HisKA_2"/>
    <property type="match status" value="1"/>
</dbReference>